<dbReference type="Gene3D" id="3.30.465.10">
    <property type="match status" value="1"/>
</dbReference>
<dbReference type="InterPro" id="IPR051264">
    <property type="entry name" value="FAD-oxidored/transferase_4"/>
</dbReference>
<dbReference type="InterPro" id="IPR004113">
    <property type="entry name" value="FAD-bd_oxidored_4_C"/>
</dbReference>
<protein>
    <submittedName>
        <fullName evidence="6">FAD/FMN-containing dehydrogenase</fullName>
    </submittedName>
</protein>
<keyword evidence="2" id="KW-0285">Flavoprotein</keyword>
<dbReference type="PANTHER" id="PTHR43716:SF1">
    <property type="entry name" value="D-2-HYDROXYGLUTARATE DEHYDROGENASE, MITOCHONDRIAL"/>
    <property type="match status" value="1"/>
</dbReference>
<keyword evidence="7" id="KW-1185">Reference proteome</keyword>
<dbReference type="InterPro" id="IPR016164">
    <property type="entry name" value="FAD-linked_Oxase-like_C"/>
</dbReference>
<dbReference type="Pfam" id="PF01565">
    <property type="entry name" value="FAD_binding_4"/>
    <property type="match status" value="1"/>
</dbReference>
<dbReference type="InterPro" id="IPR016167">
    <property type="entry name" value="FAD-bd_PCMH_sub1"/>
</dbReference>
<evidence type="ECO:0000313" key="7">
    <source>
        <dbReference type="Proteomes" id="UP000292445"/>
    </source>
</evidence>
<dbReference type="InterPro" id="IPR016169">
    <property type="entry name" value="FAD-bd_PCMH_sub2"/>
</dbReference>
<accession>A0A4Q7NJK0</accession>
<keyword evidence="4" id="KW-0560">Oxidoreductase</keyword>
<dbReference type="InterPro" id="IPR016166">
    <property type="entry name" value="FAD-bd_PCMH"/>
</dbReference>
<reference evidence="6 7" key="1">
    <citation type="submission" date="2019-02" db="EMBL/GenBank/DDBJ databases">
        <title>Genomic Encyclopedia of Type Strains, Phase IV (KMG-IV): sequencing the most valuable type-strain genomes for metagenomic binning, comparative biology and taxonomic classification.</title>
        <authorList>
            <person name="Goeker M."/>
        </authorList>
    </citation>
    <scope>NUCLEOTIDE SEQUENCE [LARGE SCALE GENOMIC DNA]</scope>
    <source>
        <strain evidence="6 7">K24</strain>
    </source>
</reference>
<evidence type="ECO:0000313" key="6">
    <source>
        <dbReference type="EMBL" id="RZS85235.1"/>
    </source>
</evidence>
<organism evidence="6 7">
    <name type="scientific">Pigmentiphaga kullae</name>
    <dbReference type="NCBI Taxonomy" id="151784"/>
    <lineage>
        <taxon>Bacteria</taxon>
        <taxon>Pseudomonadati</taxon>
        <taxon>Pseudomonadota</taxon>
        <taxon>Betaproteobacteria</taxon>
        <taxon>Burkholderiales</taxon>
        <taxon>Alcaligenaceae</taxon>
        <taxon>Pigmentiphaga</taxon>
    </lineage>
</organism>
<feature type="domain" description="FAD-binding PCMH-type" evidence="5">
    <location>
        <begin position="57"/>
        <end position="238"/>
    </location>
</feature>
<dbReference type="SUPFAM" id="SSF55103">
    <property type="entry name" value="FAD-linked oxidases, C-terminal domain"/>
    <property type="match status" value="1"/>
</dbReference>
<evidence type="ECO:0000256" key="1">
    <source>
        <dbReference type="ARBA" id="ARBA00001974"/>
    </source>
</evidence>
<gene>
    <name evidence="6" type="ORF">EV675_1258</name>
</gene>
<keyword evidence="3" id="KW-0274">FAD</keyword>
<dbReference type="PROSITE" id="PS51387">
    <property type="entry name" value="FAD_PCMH"/>
    <property type="match status" value="1"/>
</dbReference>
<sequence>MNLRYCEKNRVRGTTESKMTSLPISDVQAALAGLIGQANVYADPADKARYETGARYGDGKAALVVRPGSAAEVAAVVRYCVDTGTPLIAQGANTGLVAASTPDASGTQVVLSLERLRGEIAIDRANRTATVGAGVTLQELNDKLAEHGLCFPIDLGANPSLGGMIATNTGGSRLIRYGDVRHNLLGIEVVLADPPGQVLDLMSGLRKNNTGYDLKQFFVGVSGAGGIITRAVVQVHPLPRQTATALIVPTSQEAVLELLIALESEFGDFLTAYEGMSSSTVQSVIDHVPGVANPFAPEPIPDYCLLVELAATSSREVLGVDLQSALNDFLERQFDVLVANAVLDGGPDLWKIRHSISESIRHQGKLIAFDIAVPRSSMVDFQTTARRMLEADFPWLRLFDFGHWADGGTHFNIVWPHDATPAYDTDTVEKLRLAIYDLVVRQFGGSFSAEHGVGPYNERFYHRYASPEAQVLSGKIQQAIDPRHALGQVHFGPSPKP</sequence>
<dbReference type="GO" id="GO:0022904">
    <property type="term" value="P:respiratory electron transport chain"/>
    <property type="evidence" value="ECO:0007669"/>
    <property type="project" value="TreeGrafter"/>
</dbReference>
<dbReference type="GO" id="GO:0071949">
    <property type="term" value="F:FAD binding"/>
    <property type="evidence" value="ECO:0007669"/>
    <property type="project" value="InterPro"/>
</dbReference>
<evidence type="ECO:0000259" key="5">
    <source>
        <dbReference type="PROSITE" id="PS51387"/>
    </source>
</evidence>
<dbReference type="Gene3D" id="3.30.43.10">
    <property type="entry name" value="Uridine Diphospho-n-acetylenolpyruvylglucosamine Reductase, domain 2"/>
    <property type="match status" value="1"/>
</dbReference>
<proteinExistence type="predicted"/>
<dbReference type="AlphaFoldDB" id="A0A4Q7NJK0"/>
<dbReference type="InterPro" id="IPR006094">
    <property type="entry name" value="Oxid_FAD_bind_N"/>
</dbReference>
<dbReference type="Gene3D" id="3.30.70.2190">
    <property type="match status" value="1"/>
</dbReference>
<dbReference type="GO" id="GO:0016491">
    <property type="term" value="F:oxidoreductase activity"/>
    <property type="evidence" value="ECO:0007669"/>
    <property type="project" value="UniProtKB-KW"/>
</dbReference>
<evidence type="ECO:0000256" key="4">
    <source>
        <dbReference type="ARBA" id="ARBA00023002"/>
    </source>
</evidence>
<comment type="caution">
    <text evidence="6">The sequence shown here is derived from an EMBL/GenBank/DDBJ whole genome shotgun (WGS) entry which is preliminary data.</text>
</comment>
<dbReference type="EMBL" id="SGXC01000001">
    <property type="protein sequence ID" value="RZS85235.1"/>
    <property type="molecule type" value="Genomic_DNA"/>
</dbReference>
<dbReference type="Pfam" id="PF02913">
    <property type="entry name" value="FAD-oxidase_C"/>
    <property type="match status" value="1"/>
</dbReference>
<dbReference type="SUPFAM" id="SSF56176">
    <property type="entry name" value="FAD-binding/transporter-associated domain-like"/>
    <property type="match status" value="1"/>
</dbReference>
<dbReference type="Proteomes" id="UP000292445">
    <property type="component" value="Unassembled WGS sequence"/>
</dbReference>
<dbReference type="PANTHER" id="PTHR43716">
    <property type="entry name" value="D-2-HYDROXYGLUTARATE DEHYDROGENASE, MITOCHONDRIAL"/>
    <property type="match status" value="1"/>
</dbReference>
<evidence type="ECO:0000256" key="2">
    <source>
        <dbReference type="ARBA" id="ARBA00022630"/>
    </source>
</evidence>
<dbReference type="OrthoDB" id="8712194at2"/>
<dbReference type="Gene3D" id="3.30.70.2740">
    <property type="match status" value="1"/>
</dbReference>
<comment type="cofactor">
    <cofactor evidence="1">
        <name>FAD</name>
        <dbReference type="ChEBI" id="CHEBI:57692"/>
    </cofactor>
</comment>
<name>A0A4Q7NJK0_9BURK</name>
<dbReference type="InterPro" id="IPR036318">
    <property type="entry name" value="FAD-bd_PCMH-like_sf"/>
</dbReference>
<evidence type="ECO:0000256" key="3">
    <source>
        <dbReference type="ARBA" id="ARBA00022827"/>
    </source>
</evidence>